<keyword evidence="3" id="KW-0862">Zinc</keyword>
<dbReference type="EMBL" id="OZ075129">
    <property type="protein sequence ID" value="CAL4962029.1"/>
    <property type="molecule type" value="Genomic_DNA"/>
</dbReference>
<dbReference type="PROSITE" id="PS51292">
    <property type="entry name" value="ZF_RING_CH"/>
    <property type="match status" value="1"/>
</dbReference>
<dbReference type="Proteomes" id="UP001497457">
    <property type="component" value="Chromosome 19rd"/>
</dbReference>
<keyword evidence="5" id="KW-0812">Transmembrane</keyword>
<keyword evidence="8" id="KW-1185">Reference proteome</keyword>
<dbReference type="SMART" id="SM00744">
    <property type="entry name" value="RINGv"/>
    <property type="match status" value="1"/>
</dbReference>
<evidence type="ECO:0000256" key="5">
    <source>
        <dbReference type="SAM" id="Phobius"/>
    </source>
</evidence>
<evidence type="ECO:0000256" key="2">
    <source>
        <dbReference type="ARBA" id="ARBA00022771"/>
    </source>
</evidence>
<feature type="transmembrane region" description="Helical" evidence="5">
    <location>
        <begin position="229"/>
        <end position="250"/>
    </location>
</feature>
<proteinExistence type="predicted"/>
<keyword evidence="2" id="KW-0863">Zinc-finger</keyword>
<keyword evidence="5" id="KW-1133">Transmembrane helix</keyword>
<dbReference type="PANTHER" id="PTHR23012">
    <property type="entry name" value="RING/FYVE/PHD ZINC FINGER DOMAIN-CONTAINING"/>
    <property type="match status" value="1"/>
</dbReference>
<dbReference type="CDD" id="cd16495">
    <property type="entry name" value="RING_CH-C4HC3_MARCH"/>
    <property type="match status" value="1"/>
</dbReference>
<dbReference type="PANTHER" id="PTHR23012:SF163">
    <property type="entry name" value="PROTEIN BINDING PROTEIN"/>
    <property type="match status" value="1"/>
</dbReference>
<evidence type="ECO:0000313" key="7">
    <source>
        <dbReference type="EMBL" id="CAL4962029.1"/>
    </source>
</evidence>
<evidence type="ECO:0000313" key="8">
    <source>
        <dbReference type="Proteomes" id="UP001497457"/>
    </source>
</evidence>
<accession>A0ABC8ZNC2</accession>
<dbReference type="Gene3D" id="3.30.40.10">
    <property type="entry name" value="Zinc/RING finger domain, C3HC4 (zinc finger)"/>
    <property type="match status" value="1"/>
</dbReference>
<reference evidence="7 8" key="2">
    <citation type="submission" date="2024-10" db="EMBL/GenBank/DDBJ databases">
        <authorList>
            <person name="Ryan C."/>
        </authorList>
    </citation>
    <scope>NUCLEOTIDE SEQUENCE [LARGE SCALE GENOMIC DNA]</scope>
</reference>
<evidence type="ECO:0000256" key="4">
    <source>
        <dbReference type="SAM" id="MobiDB-lite"/>
    </source>
</evidence>
<gene>
    <name evidence="7" type="ORF">URODEC1_LOCUS45375</name>
</gene>
<feature type="region of interest" description="Disordered" evidence="4">
    <location>
        <begin position="295"/>
        <end position="322"/>
    </location>
</feature>
<keyword evidence="1" id="KW-0479">Metal-binding</keyword>
<protein>
    <recommendedName>
        <fullName evidence="6">RING-CH-type domain-containing protein</fullName>
    </recommendedName>
</protein>
<dbReference type="InterPro" id="IPR013083">
    <property type="entry name" value="Znf_RING/FYVE/PHD"/>
</dbReference>
<feature type="region of interest" description="Disordered" evidence="4">
    <location>
        <begin position="194"/>
        <end position="216"/>
    </location>
</feature>
<keyword evidence="5" id="KW-0472">Membrane</keyword>
<reference evidence="8" key="1">
    <citation type="submission" date="2024-06" db="EMBL/GenBank/DDBJ databases">
        <authorList>
            <person name="Ryan C."/>
        </authorList>
    </citation>
    <scope>NUCLEOTIDE SEQUENCE [LARGE SCALE GENOMIC DNA]</scope>
</reference>
<dbReference type="Pfam" id="PF12428">
    <property type="entry name" value="DUF3675"/>
    <property type="match status" value="1"/>
</dbReference>
<feature type="transmembrane region" description="Helical" evidence="5">
    <location>
        <begin position="262"/>
        <end position="284"/>
    </location>
</feature>
<dbReference type="InterPro" id="IPR033275">
    <property type="entry name" value="MARCH-like"/>
</dbReference>
<dbReference type="AlphaFoldDB" id="A0ABC8ZNC2"/>
<dbReference type="InterPro" id="IPR011016">
    <property type="entry name" value="Znf_RING-CH"/>
</dbReference>
<evidence type="ECO:0000259" key="6">
    <source>
        <dbReference type="PROSITE" id="PS51292"/>
    </source>
</evidence>
<evidence type="ECO:0000256" key="1">
    <source>
        <dbReference type="ARBA" id="ARBA00022723"/>
    </source>
</evidence>
<feature type="domain" description="RING-CH-type" evidence="6">
    <location>
        <begin position="58"/>
        <end position="118"/>
    </location>
</feature>
<dbReference type="Pfam" id="PF12906">
    <property type="entry name" value="RINGv"/>
    <property type="match status" value="1"/>
</dbReference>
<sequence length="322" mass="36129">MAEHLALMTGRLITESTLRSAIHESFAGADLASTTAGYEQTDPSSVVSEDVELGVGKAKSGVMVECRICQEEGDEAYMDTPCSCKGSLKYAHHRCVQRWCNEKGDTICEICLQQLTPNYTAPLKLFRHGRNLINFRCHPMLLYMINGHFIDPKANHTRFRHFIHAHHMETRMWIAAGAIRLALLRIGEKKKKRRENHGAGYGHASDQSDGASSFDSQNSNPKGVMYCRLFAVALMALLVLRDAILLILHSHEVCSKELITQLMFRTVGIVIPVYIILIAVTTLLHRCNQRQVVHETPVSEPRGAGDLQPMPPQQQQHIINIR</sequence>
<dbReference type="InterPro" id="IPR022143">
    <property type="entry name" value="DUF3675"/>
</dbReference>
<feature type="compositionally biased region" description="Polar residues" evidence="4">
    <location>
        <begin position="205"/>
        <end position="216"/>
    </location>
</feature>
<dbReference type="GO" id="GO:0008270">
    <property type="term" value="F:zinc ion binding"/>
    <property type="evidence" value="ECO:0007669"/>
    <property type="project" value="UniProtKB-KW"/>
</dbReference>
<dbReference type="SUPFAM" id="SSF57850">
    <property type="entry name" value="RING/U-box"/>
    <property type="match status" value="1"/>
</dbReference>
<evidence type="ECO:0000256" key="3">
    <source>
        <dbReference type="ARBA" id="ARBA00022833"/>
    </source>
</evidence>
<name>A0ABC8ZNC2_9POAL</name>
<organism evidence="7 8">
    <name type="scientific">Urochloa decumbens</name>
    <dbReference type="NCBI Taxonomy" id="240449"/>
    <lineage>
        <taxon>Eukaryota</taxon>
        <taxon>Viridiplantae</taxon>
        <taxon>Streptophyta</taxon>
        <taxon>Embryophyta</taxon>
        <taxon>Tracheophyta</taxon>
        <taxon>Spermatophyta</taxon>
        <taxon>Magnoliopsida</taxon>
        <taxon>Liliopsida</taxon>
        <taxon>Poales</taxon>
        <taxon>Poaceae</taxon>
        <taxon>PACMAD clade</taxon>
        <taxon>Panicoideae</taxon>
        <taxon>Panicodae</taxon>
        <taxon>Paniceae</taxon>
        <taxon>Melinidinae</taxon>
        <taxon>Urochloa</taxon>
    </lineage>
</organism>